<keyword evidence="2 7" id="KW-0255">Endonuclease</keyword>
<keyword evidence="4" id="KW-0228">DNA excision</keyword>
<dbReference type="InterPro" id="IPR004601">
    <property type="entry name" value="UvdE"/>
</dbReference>
<protein>
    <submittedName>
        <fullName evidence="7">UV DNA damage repair endonuclease UvsE</fullName>
    </submittedName>
</protein>
<dbReference type="Pfam" id="PF03851">
    <property type="entry name" value="UvdE"/>
    <property type="match status" value="1"/>
</dbReference>
<evidence type="ECO:0000256" key="6">
    <source>
        <dbReference type="ARBA" id="ARBA00023204"/>
    </source>
</evidence>
<evidence type="ECO:0000256" key="5">
    <source>
        <dbReference type="ARBA" id="ARBA00022801"/>
    </source>
</evidence>
<dbReference type="SUPFAM" id="SSF51658">
    <property type="entry name" value="Xylose isomerase-like"/>
    <property type="match status" value="1"/>
</dbReference>
<evidence type="ECO:0000313" key="8">
    <source>
        <dbReference type="Proteomes" id="UP001221686"/>
    </source>
</evidence>
<evidence type="ECO:0000256" key="3">
    <source>
        <dbReference type="ARBA" id="ARBA00022763"/>
    </source>
</evidence>
<dbReference type="GO" id="GO:0004519">
    <property type="term" value="F:endonuclease activity"/>
    <property type="evidence" value="ECO:0007669"/>
    <property type="project" value="UniProtKB-KW"/>
</dbReference>
<keyword evidence="8" id="KW-1185">Reference proteome</keyword>
<dbReference type="EMBL" id="JAQNDL010000004">
    <property type="protein sequence ID" value="MDC0723142.1"/>
    <property type="molecule type" value="Genomic_DNA"/>
</dbReference>
<name>A0ABT5EB95_9BACT</name>
<proteinExistence type="predicted"/>
<organism evidence="7 8">
    <name type="scientific">Nannocystis bainbridge</name>
    <dbReference type="NCBI Taxonomy" id="2995303"/>
    <lineage>
        <taxon>Bacteria</taxon>
        <taxon>Pseudomonadati</taxon>
        <taxon>Myxococcota</taxon>
        <taxon>Polyangia</taxon>
        <taxon>Nannocystales</taxon>
        <taxon>Nannocystaceae</taxon>
        <taxon>Nannocystis</taxon>
    </lineage>
</organism>
<dbReference type="Gene3D" id="3.20.20.150">
    <property type="entry name" value="Divalent-metal-dependent TIM barrel enzymes"/>
    <property type="match status" value="1"/>
</dbReference>
<evidence type="ECO:0000256" key="2">
    <source>
        <dbReference type="ARBA" id="ARBA00022759"/>
    </source>
</evidence>
<sequence>MRLGLCCTFLDEPIKFRHTTARFVGGKPRAAQRLFLGELALANADALAAAVGWCAARGIGAFRISSQLFPLVTHPDVGYALEELPTWSGLERRLTAVRELARAKDVRLSFHPDQFVVPGSASPAVVESSLAELEHHGRMAELVGAEQVTLHGGGAQPDKATALARLERGLDRLSPRARAVIALENDDRVFTVDDLLPVCARAGLPLIHDVHHHRCLPGATSVEDAIELAAATWGAREPWAHVSSPKGGWDGNKQPQHHDDFVRPADVPRAWLGRRITVDVEAKAKEQAVLRLAKWVATQERERAA</sequence>
<dbReference type="PANTHER" id="PTHR31290:SF5">
    <property type="entry name" value="UV-DAMAGE ENDONUCLEASE"/>
    <property type="match status" value="1"/>
</dbReference>
<keyword evidence="1" id="KW-0540">Nuclease</keyword>
<reference evidence="7 8" key="1">
    <citation type="submission" date="2022-11" db="EMBL/GenBank/DDBJ databases">
        <title>Minimal conservation of predation-associated metabolite biosynthetic gene clusters underscores biosynthetic potential of Myxococcota including descriptions for ten novel species: Archangium lansinium sp. nov., Myxococcus landrumus sp. nov., Nannocystis bai.</title>
        <authorList>
            <person name="Ahearne A."/>
            <person name="Stevens C."/>
            <person name="Dowd S."/>
        </authorList>
    </citation>
    <scope>NUCLEOTIDE SEQUENCE [LARGE SCALE GENOMIC DNA]</scope>
    <source>
        <strain evidence="7 8">BB15-2</strain>
    </source>
</reference>
<evidence type="ECO:0000256" key="1">
    <source>
        <dbReference type="ARBA" id="ARBA00022722"/>
    </source>
</evidence>
<dbReference type="InterPro" id="IPR036237">
    <property type="entry name" value="Xyl_isomerase-like_sf"/>
</dbReference>
<evidence type="ECO:0000313" key="7">
    <source>
        <dbReference type="EMBL" id="MDC0723142.1"/>
    </source>
</evidence>
<keyword evidence="5" id="KW-0378">Hydrolase</keyword>
<evidence type="ECO:0000256" key="4">
    <source>
        <dbReference type="ARBA" id="ARBA00022769"/>
    </source>
</evidence>
<dbReference type="Proteomes" id="UP001221686">
    <property type="component" value="Unassembled WGS sequence"/>
</dbReference>
<accession>A0ABT5EB95</accession>
<dbReference type="RefSeq" id="WP_272091679.1">
    <property type="nucleotide sequence ID" value="NZ_JAQNDL010000004.1"/>
</dbReference>
<comment type="caution">
    <text evidence="7">The sequence shown here is derived from an EMBL/GenBank/DDBJ whole genome shotgun (WGS) entry which is preliminary data.</text>
</comment>
<keyword evidence="6" id="KW-0234">DNA repair</keyword>
<keyword evidence="3" id="KW-0227">DNA damage</keyword>
<gene>
    <name evidence="7" type="primary">uvsE</name>
    <name evidence="7" type="ORF">POL25_40015</name>
</gene>
<dbReference type="NCBIfam" id="TIGR00629">
    <property type="entry name" value="uvde"/>
    <property type="match status" value="1"/>
</dbReference>
<dbReference type="PANTHER" id="PTHR31290">
    <property type="entry name" value="UV-DAMAGE ENDONUCLEASE"/>
    <property type="match status" value="1"/>
</dbReference>